<comment type="caution">
    <text evidence="2">The sequence shown here is derived from an EMBL/GenBank/DDBJ whole genome shotgun (WGS) entry which is preliminary data.</text>
</comment>
<evidence type="ECO:0000313" key="3">
    <source>
        <dbReference type="Proteomes" id="UP000078237"/>
    </source>
</evidence>
<dbReference type="VEuPathDB" id="FungiDB:MMYC01_204790"/>
<gene>
    <name evidence="2" type="ORF">MMYC01_204790</name>
</gene>
<proteinExistence type="predicted"/>
<dbReference type="GO" id="GO:0007030">
    <property type="term" value="P:Golgi organization"/>
    <property type="evidence" value="ECO:0007669"/>
    <property type="project" value="TreeGrafter"/>
</dbReference>
<keyword evidence="3" id="KW-1185">Reference proteome</keyword>
<protein>
    <submittedName>
        <fullName evidence="2">Transport and Golgi organization protein 2</fullName>
    </submittedName>
</protein>
<sequence length="381" mass="41723">MCIVLVTTAHPKYALIVLDNRDEFILRPTSRPHWWTATPETHIANGLAKGLNGPGPTGQPSDIHVLSSRDLQRAEQGTWLGITKGGNFAVLTNYREMDTQDAAHPVRGKRSRGGMVTAWLRADPAESTAHFVHRMLEDGGVKGVGGFSLMCGKLRKVKGEKNVEPLAIISNRCDHAGQVPWICGQRGTAYGLSNATYLEPSAENSASVWPKIRDGISMLNDAVASASGSESTEKDLINSLFKILDVDNFPADHTINLEEGISLLKDSIFIPAFGGKEHQKEMNEARRRGSVKERGHNSPGDETLTTVGRPDDQLNGFQTGLYGTQRQTVILVDWDGNVTYTERALWDPNGNPIQRGSGDETFRFKIDGWESGSAPRNHAML</sequence>
<feature type="region of interest" description="Disordered" evidence="1">
    <location>
        <begin position="279"/>
        <end position="311"/>
    </location>
</feature>
<dbReference type="PANTHER" id="PTHR17985">
    <property type="entry name" value="SER/THR-RICH PROTEIN T10 IN DGCR REGION"/>
    <property type="match status" value="1"/>
</dbReference>
<dbReference type="Pfam" id="PF05742">
    <property type="entry name" value="TANGO2"/>
    <property type="match status" value="2"/>
</dbReference>
<evidence type="ECO:0000256" key="1">
    <source>
        <dbReference type="SAM" id="MobiDB-lite"/>
    </source>
</evidence>
<accession>A0A175W2Y9</accession>
<name>A0A175W2Y9_9PEZI</name>
<dbReference type="EMBL" id="LCTW02000146">
    <property type="protein sequence ID" value="KXX77791.1"/>
    <property type="molecule type" value="Genomic_DNA"/>
</dbReference>
<organism evidence="2 3">
    <name type="scientific">Madurella mycetomatis</name>
    <dbReference type="NCBI Taxonomy" id="100816"/>
    <lineage>
        <taxon>Eukaryota</taxon>
        <taxon>Fungi</taxon>
        <taxon>Dikarya</taxon>
        <taxon>Ascomycota</taxon>
        <taxon>Pezizomycotina</taxon>
        <taxon>Sordariomycetes</taxon>
        <taxon>Sordariomycetidae</taxon>
        <taxon>Sordariales</taxon>
        <taxon>Sordariales incertae sedis</taxon>
        <taxon>Madurella</taxon>
    </lineage>
</organism>
<dbReference type="InterPro" id="IPR008551">
    <property type="entry name" value="TANGO2"/>
</dbReference>
<dbReference type="Proteomes" id="UP000078237">
    <property type="component" value="Unassembled WGS sequence"/>
</dbReference>
<dbReference type="OrthoDB" id="191601at2759"/>
<dbReference type="GO" id="GO:0005794">
    <property type="term" value="C:Golgi apparatus"/>
    <property type="evidence" value="ECO:0007669"/>
    <property type="project" value="TreeGrafter"/>
</dbReference>
<evidence type="ECO:0000313" key="2">
    <source>
        <dbReference type="EMBL" id="KXX77791.1"/>
    </source>
</evidence>
<dbReference type="GO" id="GO:0009306">
    <property type="term" value="P:protein secretion"/>
    <property type="evidence" value="ECO:0007669"/>
    <property type="project" value="TreeGrafter"/>
</dbReference>
<dbReference type="AlphaFoldDB" id="A0A175W2Y9"/>
<reference evidence="2 3" key="1">
    <citation type="journal article" date="2016" name="Genome Announc.">
        <title>Genome Sequence of Madurella mycetomatis mm55, Isolated from a Human Mycetoma Case in Sudan.</title>
        <authorList>
            <person name="Smit S."/>
            <person name="Derks M.F."/>
            <person name="Bervoets S."/>
            <person name="Fahal A."/>
            <person name="van Leeuwen W."/>
            <person name="van Belkum A."/>
            <person name="van de Sande W.W."/>
        </authorList>
    </citation>
    <scope>NUCLEOTIDE SEQUENCE [LARGE SCALE GENOMIC DNA]</scope>
    <source>
        <strain evidence="3">mm55</strain>
    </source>
</reference>
<feature type="compositionally biased region" description="Basic and acidic residues" evidence="1">
    <location>
        <begin position="279"/>
        <end position="296"/>
    </location>
</feature>
<dbReference type="PANTHER" id="PTHR17985:SF8">
    <property type="entry name" value="TRANSPORT AND GOLGI ORGANIZATION PROTEIN 2 HOMOLOG"/>
    <property type="match status" value="1"/>
</dbReference>